<evidence type="ECO:0000256" key="4">
    <source>
        <dbReference type="ARBA" id="ARBA00022475"/>
    </source>
</evidence>
<keyword evidence="7 14" id="KW-0812">Transmembrane</keyword>
<keyword evidence="10" id="KW-0067">ATP-binding</keyword>
<keyword evidence="4" id="KW-1003">Cell membrane</keyword>
<evidence type="ECO:0000256" key="7">
    <source>
        <dbReference type="ARBA" id="ARBA00022692"/>
    </source>
</evidence>
<dbReference type="Pfam" id="PF02518">
    <property type="entry name" value="HATPase_c"/>
    <property type="match status" value="1"/>
</dbReference>
<dbReference type="EC" id="2.7.13.3" evidence="3"/>
<dbReference type="CDD" id="cd00082">
    <property type="entry name" value="HisKA"/>
    <property type="match status" value="1"/>
</dbReference>
<keyword evidence="12" id="KW-0902">Two-component regulatory system</keyword>
<evidence type="ECO:0000256" key="2">
    <source>
        <dbReference type="ARBA" id="ARBA00004651"/>
    </source>
</evidence>
<evidence type="ECO:0000259" key="16">
    <source>
        <dbReference type="PROSITE" id="PS50885"/>
    </source>
</evidence>
<accession>A0ABR8N8B2</accession>
<comment type="caution">
    <text evidence="17">The sequence shown here is derived from an EMBL/GenBank/DDBJ whole genome shotgun (WGS) entry which is preliminary data.</text>
</comment>
<dbReference type="Pfam" id="PF00512">
    <property type="entry name" value="HisKA"/>
    <property type="match status" value="1"/>
</dbReference>
<evidence type="ECO:0000256" key="6">
    <source>
        <dbReference type="ARBA" id="ARBA00022679"/>
    </source>
</evidence>
<keyword evidence="9 17" id="KW-0418">Kinase</keyword>
<dbReference type="Gene3D" id="1.10.287.130">
    <property type="match status" value="1"/>
</dbReference>
<feature type="domain" description="HAMP" evidence="16">
    <location>
        <begin position="199"/>
        <end position="253"/>
    </location>
</feature>
<evidence type="ECO:0000313" key="18">
    <source>
        <dbReference type="Proteomes" id="UP000609346"/>
    </source>
</evidence>
<evidence type="ECO:0000256" key="3">
    <source>
        <dbReference type="ARBA" id="ARBA00012438"/>
    </source>
</evidence>
<keyword evidence="6" id="KW-0808">Transferase</keyword>
<evidence type="ECO:0000259" key="15">
    <source>
        <dbReference type="PROSITE" id="PS50109"/>
    </source>
</evidence>
<dbReference type="PANTHER" id="PTHR45528">
    <property type="entry name" value="SENSOR HISTIDINE KINASE CPXA"/>
    <property type="match status" value="1"/>
</dbReference>
<dbReference type="Pfam" id="PF00672">
    <property type="entry name" value="HAMP"/>
    <property type="match status" value="1"/>
</dbReference>
<evidence type="ECO:0000313" key="17">
    <source>
        <dbReference type="EMBL" id="MBD3922699.1"/>
    </source>
</evidence>
<feature type="transmembrane region" description="Helical" evidence="14">
    <location>
        <begin position="20"/>
        <end position="45"/>
    </location>
</feature>
<evidence type="ECO:0000256" key="5">
    <source>
        <dbReference type="ARBA" id="ARBA00022553"/>
    </source>
</evidence>
<dbReference type="InterPro" id="IPR036097">
    <property type="entry name" value="HisK_dim/P_sf"/>
</dbReference>
<dbReference type="PANTHER" id="PTHR45528:SF9">
    <property type="entry name" value="SENSOR HISTIDINE KINASE YBDK"/>
    <property type="match status" value="1"/>
</dbReference>
<dbReference type="PROSITE" id="PS50885">
    <property type="entry name" value="HAMP"/>
    <property type="match status" value="1"/>
</dbReference>
<feature type="domain" description="Histidine kinase" evidence="15">
    <location>
        <begin position="268"/>
        <end position="461"/>
    </location>
</feature>
<dbReference type="InterPro" id="IPR036890">
    <property type="entry name" value="HATPase_C_sf"/>
</dbReference>
<evidence type="ECO:0000256" key="8">
    <source>
        <dbReference type="ARBA" id="ARBA00022741"/>
    </source>
</evidence>
<dbReference type="EMBL" id="JACXZA010000011">
    <property type="protein sequence ID" value="MBD3922699.1"/>
    <property type="molecule type" value="Genomic_DNA"/>
</dbReference>
<sequence length="466" mass="53113">MNRLLNWLSDARRSLVSRYVILMSVAVILIPLAIIVVVTALFLIYPPYEKEYAVYGGAIELENKWHSEVKSLGGKPDEVIQQRLEKLYKRYNKATIYWVNSAGDTQLQLPSDAKIQQHWTAADAMQFMKERPGSDELFTIVAFIGDQPSEGFIILEVPRTVITPTFKNTTFAKYWSFAFPALLLIILLLFIGASWLFFYRISRRLLRMQKAMTSSAAAFPGIPGRITVGKQDEIGRLEFAFNTMIGQLEHGRLRETEEEHLRRQLIANLSHDLRTPLTAIRGHAFQLNEEQLSSRGRESLQVIDRKVDYLSRLIDNLLSYTLLSAGRYPYRPEVIDMNRLLRQLCANWYAAFEQQGIELELDAPDHSFRWEIDPQWMERIADNLFQNILRHASAGGYALVRLYEWEGSGYISFVDHGPGMDSESDEAGSGIGLNIVKLMAKEMGLQLTIDSSTAGTRITLQGLNQI</sequence>
<dbReference type="SUPFAM" id="SSF55874">
    <property type="entry name" value="ATPase domain of HSP90 chaperone/DNA topoisomerase II/histidine kinase"/>
    <property type="match status" value="1"/>
</dbReference>
<dbReference type="CDD" id="cd06225">
    <property type="entry name" value="HAMP"/>
    <property type="match status" value="1"/>
</dbReference>
<protein>
    <recommendedName>
        <fullName evidence="3">histidine kinase</fullName>
        <ecNumber evidence="3">2.7.13.3</ecNumber>
    </recommendedName>
</protein>
<feature type="transmembrane region" description="Helical" evidence="14">
    <location>
        <begin position="174"/>
        <end position="198"/>
    </location>
</feature>
<proteinExistence type="predicted"/>
<dbReference type="Gene3D" id="6.10.340.10">
    <property type="match status" value="1"/>
</dbReference>
<name>A0ABR8N8B2_9BACL</name>
<evidence type="ECO:0000256" key="10">
    <source>
        <dbReference type="ARBA" id="ARBA00022840"/>
    </source>
</evidence>
<gene>
    <name evidence="17" type="ORF">H8B09_28575</name>
</gene>
<dbReference type="SUPFAM" id="SSF47384">
    <property type="entry name" value="Homodimeric domain of signal transducing histidine kinase"/>
    <property type="match status" value="1"/>
</dbReference>
<keyword evidence="8" id="KW-0547">Nucleotide-binding</keyword>
<dbReference type="PROSITE" id="PS50109">
    <property type="entry name" value="HIS_KIN"/>
    <property type="match status" value="1"/>
</dbReference>
<dbReference type="GO" id="GO:0016301">
    <property type="term" value="F:kinase activity"/>
    <property type="evidence" value="ECO:0007669"/>
    <property type="project" value="UniProtKB-KW"/>
</dbReference>
<dbReference type="RefSeq" id="WP_191207005.1">
    <property type="nucleotide sequence ID" value="NZ_JACXZA010000011.1"/>
</dbReference>
<dbReference type="InterPro" id="IPR005467">
    <property type="entry name" value="His_kinase_dom"/>
</dbReference>
<dbReference type="InterPro" id="IPR050398">
    <property type="entry name" value="HssS/ArlS-like"/>
</dbReference>
<evidence type="ECO:0000256" key="9">
    <source>
        <dbReference type="ARBA" id="ARBA00022777"/>
    </source>
</evidence>
<organism evidence="17 18">
    <name type="scientific">Paenibacillus terricola</name>
    <dbReference type="NCBI Taxonomy" id="2763503"/>
    <lineage>
        <taxon>Bacteria</taxon>
        <taxon>Bacillati</taxon>
        <taxon>Bacillota</taxon>
        <taxon>Bacilli</taxon>
        <taxon>Bacillales</taxon>
        <taxon>Paenibacillaceae</taxon>
        <taxon>Paenibacillus</taxon>
    </lineage>
</organism>
<dbReference type="SMART" id="SM00387">
    <property type="entry name" value="HATPase_c"/>
    <property type="match status" value="1"/>
</dbReference>
<comment type="catalytic activity">
    <reaction evidence="1">
        <text>ATP + protein L-histidine = ADP + protein N-phospho-L-histidine.</text>
        <dbReference type="EC" id="2.7.13.3"/>
    </reaction>
</comment>
<dbReference type="SMART" id="SM00388">
    <property type="entry name" value="HisKA"/>
    <property type="match status" value="1"/>
</dbReference>
<evidence type="ECO:0000256" key="1">
    <source>
        <dbReference type="ARBA" id="ARBA00000085"/>
    </source>
</evidence>
<dbReference type="InterPro" id="IPR003594">
    <property type="entry name" value="HATPase_dom"/>
</dbReference>
<reference evidence="17 18" key="1">
    <citation type="submission" date="2020-09" db="EMBL/GenBank/DDBJ databases">
        <title>Paenibacillus sp. strain PR3 16S rRNA gene Genome sequencing and assembly.</title>
        <authorList>
            <person name="Kim J."/>
        </authorList>
    </citation>
    <scope>NUCLEOTIDE SEQUENCE [LARGE SCALE GENOMIC DNA]</scope>
    <source>
        <strain evidence="17 18">PR3</strain>
    </source>
</reference>
<evidence type="ECO:0000256" key="13">
    <source>
        <dbReference type="ARBA" id="ARBA00023136"/>
    </source>
</evidence>
<keyword evidence="5" id="KW-0597">Phosphoprotein</keyword>
<keyword evidence="18" id="KW-1185">Reference proteome</keyword>
<dbReference type="Proteomes" id="UP000609346">
    <property type="component" value="Unassembled WGS sequence"/>
</dbReference>
<evidence type="ECO:0000256" key="11">
    <source>
        <dbReference type="ARBA" id="ARBA00022989"/>
    </source>
</evidence>
<dbReference type="InterPro" id="IPR003660">
    <property type="entry name" value="HAMP_dom"/>
</dbReference>
<comment type="subcellular location">
    <subcellularLocation>
        <location evidence="2">Cell membrane</location>
        <topology evidence="2">Multi-pass membrane protein</topology>
    </subcellularLocation>
</comment>
<evidence type="ECO:0000256" key="14">
    <source>
        <dbReference type="SAM" id="Phobius"/>
    </source>
</evidence>
<evidence type="ECO:0000256" key="12">
    <source>
        <dbReference type="ARBA" id="ARBA00023012"/>
    </source>
</evidence>
<dbReference type="InterPro" id="IPR003661">
    <property type="entry name" value="HisK_dim/P_dom"/>
</dbReference>
<dbReference type="Gene3D" id="3.30.565.10">
    <property type="entry name" value="Histidine kinase-like ATPase, C-terminal domain"/>
    <property type="match status" value="1"/>
</dbReference>
<keyword evidence="13 14" id="KW-0472">Membrane</keyword>
<keyword evidence="11 14" id="KW-1133">Transmembrane helix</keyword>